<dbReference type="PANTHER" id="PTHR14187">
    <property type="entry name" value="ALPHA KINASE/ELONGATION FACTOR 2 KINASE"/>
    <property type="match status" value="1"/>
</dbReference>
<dbReference type="OrthoDB" id="2963168at2759"/>
<comment type="caution">
    <text evidence="3">The sequence shown here is derived from an EMBL/GenBank/DDBJ whole genome shotgun (WGS) entry which is preliminary data.</text>
</comment>
<evidence type="ECO:0000256" key="2">
    <source>
        <dbReference type="ARBA" id="ARBA00022840"/>
    </source>
</evidence>
<keyword evidence="2" id="KW-0067">ATP-binding</keyword>
<dbReference type="Proteomes" id="UP000696280">
    <property type="component" value="Unassembled WGS sequence"/>
</dbReference>
<accession>A0A9N9KNK7</accession>
<evidence type="ECO:0000313" key="4">
    <source>
        <dbReference type="Proteomes" id="UP000696280"/>
    </source>
</evidence>
<dbReference type="InterPro" id="IPR013126">
    <property type="entry name" value="Hsp_70_fam"/>
</dbReference>
<dbReference type="GO" id="GO:0005524">
    <property type="term" value="F:ATP binding"/>
    <property type="evidence" value="ECO:0007669"/>
    <property type="project" value="UniProtKB-KW"/>
</dbReference>
<keyword evidence="4" id="KW-1185">Reference proteome</keyword>
<organism evidence="3 4">
    <name type="scientific">Hymenoscyphus fraxineus</name>
    <dbReference type="NCBI Taxonomy" id="746836"/>
    <lineage>
        <taxon>Eukaryota</taxon>
        <taxon>Fungi</taxon>
        <taxon>Dikarya</taxon>
        <taxon>Ascomycota</taxon>
        <taxon>Pezizomycotina</taxon>
        <taxon>Leotiomycetes</taxon>
        <taxon>Helotiales</taxon>
        <taxon>Helotiaceae</taxon>
        <taxon>Hymenoscyphus</taxon>
    </lineage>
</organism>
<dbReference type="InterPro" id="IPR043129">
    <property type="entry name" value="ATPase_NBD"/>
</dbReference>
<dbReference type="Pfam" id="PF00012">
    <property type="entry name" value="HSP70"/>
    <property type="match status" value="1"/>
</dbReference>
<reference evidence="3" key="1">
    <citation type="submission" date="2021-07" db="EMBL/GenBank/DDBJ databases">
        <authorList>
            <person name="Durling M."/>
        </authorList>
    </citation>
    <scope>NUCLEOTIDE SEQUENCE</scope>
</reference>
<dbReference type="Gene3D" id="3.90.640.10">
    <property type="entry name" value="Actin, Chain A, domain 4"/>
    <property type="match status" value="1"/>
</dbReference>
<proteinExistence type="predicted"/>
<dbReference type="Gene3D" id="3.30.420.40">
    <property type="match status" value="2"/>
</dbReference>
<dbReference type="GO" id="GO:0140662">
    <property type="term" value="F:ATP-dependent protein folding chaperone"/>
    <property type="evidence" value="ECO:0007669"/>
    <property type="project" value="InterPro"/>
</dbReference>
<sequence length="595" mass="65728">MAAASSSDRTRHKLIVGIDYGTTFSGVSYVTTDKSGLDDINIVTSWPGEQGTSSKTPTRISYSAENPSITSNKWGFQVHPRLISYSWTKLLLDKNAAVGEHDDPTLSEMLGDGILQLPPFRGAAGVCEDFLREVYTHVSEKFRQEMSAVTFECTPMECWITLPAIWSDEGKDATLNAARKAGFGNRAGDEVFTITEPEAAAIATLRALASTGSLNAIKPNENILICDCGGGTVDITTYVVKQVAPALIFDELQTGTGGKCGSTYVDRNLHSLLSERFGSSFDDVPFLQKGPGSRFMLSFEKCKKDFGSTDDREILEIGPIKLEIPDSDHYDADDRSVLLTYEDMQTLFDPVVAEITSLLSEQVEEAKAKKGARINRLILVGGFAESHYLHNALENWCYMNGEIHLMRPPNPQAAIVRGAALRGLEGLAPRKKYARRHYGMCLGMRFRENVDPETSSYIGRYDDVKRCSTRVKWLISKGDEIMQGTFKEHSFTCDFFPGKELVTHTELYSCSLADAPEYMNSTRVENVGIIRTRLPAEFDFGNAVQSRTKWPTGEVVHQITCQIQIVFGGIGSNLTFRTVVNGMVVSTADIVFDHS</sequence>
<evidence type="ECO:0008006" key="5">
    <source>
        <dbReference type="Google" id="ProtNLM"/>
    </source>
</evidence>
<evidence type="ECO:0000256" key="1">
    <source>
        <dbReference type="ARBA" id="ARBA00022741"/>
    </source>
</evidence>
<protein>
    <recommendedName>
        <fullName evidence="5">Actin-like ATPase domain-containing protein</fullName>
    </recommendedName>
</protein>
<dbReference type="SUPFAM" id="SSF53067">
    <property type="entry name" value="Actin-like ATPase domain"/>
    <property type="match status" value="2"/>
</dbReference>
<evidence type="ECO:0000313" key="3">
    <source>
        <dbReference type="EMBL" id="CAG8949948.1"/>
    </source>
</evidence>
<keyword evidence="1" id="KW-0547">Nucleotide-binding</keyword>
<gene>
    <name evidence="3" type="ORF">HYFRA_00004279</name>
</gene>
<dbReference type="PANTHER" id="PTHR14187:SF81">
    <property type="entry name" value="HSP70 FAMILY PROTEIN (AFU_ORTHOLOGUE AFUA_4G14040)"/>
    <property type="match status" value="1"/>
</dbReference>
<dbReference type="AlphaFoldDB" id="A0A9N9KNK7"/>
<dbReference type="EMBL" id="CAJVRL010000025">
    <property type="protein sequence ID" value="CAG8949948.1"/>
    <property type="molecule type" value="Genomic_DNA"/>
</dbReference>
<dbReference type="CDD" id="cd10170">
    <property type="entry name" value="ASKHA_NBD_HSP70"/>
    <property type="match status" value="1"/>
</dbReference>
<name>A0A9N9KNK7_9HELO</name>
<dbReference type="PRINTS" id="PR00301">
    <property type="entry name" value="HEATSHOCK70"/>
</dbReference>